<comment type="function">
    <text evidence="7">Endonuclease IV plays a role in DNA repair. It cleaves phosphodiester bonds at apurinic or apyrimidinic (AP) sites, generating a 3'-hydroxyl group and a 5'-terminal sugar phosphate.</text>
</comment>
<dbReference type="GO" id="GO:0003906">
    <property type="term" value="F:DNA-(apurinic or apyrimidinic site) endonuclease activity"/>
    <property type="evidence" value="ECO:0007669"/>
    <property type="project" value="TreeGrafter"/>
</dbReference>
<keyword evidence="6 7" id="KW-0234">DNA repair</keyword>
<evidence type="ECO:0000256" key="7">
    <source>
        <dbReference type="HAMAP-Rule" id="MF_00152"/>
    </source>
</evidence>
<dbReference type="InterPro" id="IPR036237">
    <property type="entry name" value="Xyl_isomerase-like_sf"/>
</dbReference>
<keyword evidence="4 7" id="KW-0378">Hydrolase</keyword>
<feature type="binding site" evidence="7">
    <location>
        <position position="142"/>
    </location>
    <ligand>
        <name>Zn(2+)</name>
        <dbReference type="ChEBI" id="CHEBI:29105"/>
        <label>2</label>
    </ligand>
</feature>
<dbReference type="AlphaFoldDB" id="A0A554JE41"/>
<dbReference type="SUPFAM" id="SSF51658">
    <property type="entry name" value="Xylose isomerase-like"/>
    <property type="match status" value="1"/>
</dbReference>
<evidence type="ECO:0000256" key="6">
    <source>
        <dbReference type="ARBA" id="ARBA00023204"/>
    </source>
</evidence>
<comment type="similarity">
    <text evidence="1 7">Belongs to the AP endonuclease 2 family.</text>
</comment>
<dbReference type="Pfam" id="PF01261">
    <property type="entry name" value="AP_endonuc_2"/>
    <property type="match status" value="1"/>
</dbReference>
<protein>
    <recommendedName>
        <fullName evidence="7">Probable endonuclease 4</fullName>
        <ecNumber evidence="7">3.1.21.2</ecNumber>
    </recommendedName>
    <alternativeName>
        <fullName evidence="7">Endodeoxyribonuclease IV</fullName>
    </alternativeName>
    <alternativeName>
        <fullName evidence="7">Endonuclease IV</fullName>
    </alternativeName>
</protein>
<dbReference type="GO" id="GO:0008081">
    <property type="term" value="F:phosphoric diester hydrolase activity"/>
    <property type="evidence" value="ECO:0007669"/>
    <property type="project" value="TreeGrafter"/>
</dbReference>
<dbReference type="PROSITE" id="PS00729">
    <property type="entry name" value="AP_NUCLEASE_F2_1"/>
    <property type="match status" value="1"/>
</dbReference>
<feature type="binding site" evidence="7">
    <location>
        <position position="180"/>
    </location>
    <ligand>
        <name>Zn(2+)</name>
        <dbReference type="ChEBI" id="CHEBI:29105"/>
        <label>3</label>
    </ligand>
</feature>
<comment type="cofactor">
    <cofactor evidence="7">
        <name>Zn(2+)</name>
        <dbReference type="ChEBI" id="CHEBI:29105"/>
    </cofactor>
    <text evidence="7">Binds 3 Zn(2+) ions.</text>
</comment>
<dbReference type="Gene3D" id="3.20.20.150">
    <property type="entry name" value="Divalent-metal-dependent TIM barrel enzymes"/>
    <property type="match status" value="1"/>
</dbReference>
<dbReference type="InterPro" id="IPR013022">
    <property type="entry name" value="Xyl_isomerase-like_TIM-brl"/>
</dbReference>
<evidence type="ECO:0000259" key="8">
    <source>
        <dbReference type="Pfam" id="PF01261"/>
    </source>
</evidence>
<evidence type="ECO:0000313" key="9">
    <source>
        <dbReference type="EMBL" id="TSC66581.1"/>
    </source>
</evidence>
<dbReference type="GO" id="GO:0006284">
    <property type="term" value="P:base-excision repair"/>
    <property type="evidence" value="ECO:0007669"/>
    <property type="project" value="TreeGrafter"/>
</dbReference>
<comment type="catalytic activity">
    <reaction evidence="7">
        <text>Endonucleolytic cleavage to 5'-phosphooligonucleotide end-products.</text>
        <dbReference type="EC" id="3.1.21.2"/>
    </reaction>
</comment>
<dbReference type="GO" id="GO:0003677">
    <property type="term" value="F:DNA binding"/>
    <property type="evidence" value="ECO:0007669"/>
    <property type="project" value="InterPro"/>
</dbReference>
<evidence type="ECO:0000256" key="1">
    <source>
        <dbReference type="ARBA" id="ARBA00005340"/>
    </source>
</evidence>
<dbReference type="CDD" id="cd00019">
    <property type="entry name" value="AP2Ec"/>
    <property type="match status" value="1"/>
</dbReference>
<dbReference type="HAMAP" id="MF_00152">
    <property type="entry name" value="Nfo"/>
    <property type="match status" value="1"/>
</dbReference>
<evidence type="ECO:0000313" key="10">
    <source>
        <dbReference type="Proteomes" id="UP000319613"/>
    </source>
</evidence>
<accession>A0A554JE41</accession>
<dbReference type="PANTHER" id="PTHR21445:SF0">
    <property type="entry name" value="APURINIC-APYRIMIDINIC ENDONUCLEASE"/>
    <property type="match status" value="1"/>
</dbReference>
<feature type="binding site" evidence="7">
    <location>
        <position position="214"/>
    </location>
    <ligand>
        <name>Zn(2+)</name>
        <dbReference type="ChEBI" id="CHEBI:29105"/>
        <label>2</label>
    </ligand>
</feature>
<keyword evidence="3 7" id="KW-0227">DNA damage</keyword>
<feature type="binding site" evidence="7">
    <location>
        <position position="66"/>
    </location>
    <ligand>
        <name>Zn(2+)</name>
        <dbReference type="ChEBI" id="CHEBI:29105"/>
        <label>1</label>
    </ligand>
</feature>
<dbReference type="EC" id="3.1.21.2" evidence="7"/>
<keyword evidence="2 7" id="KW-0479">Metal-binding</keyword>
<sequence>MKIGCHVSIAGGVINAPERAHELGCETFQICTRSPQGGKAQELTKEVLAEFKTRMKKYGFKEFVVHAPYFINFGSANNRTFYGSVSVVREELERSSLLGATYLMVHLGSFKDLGKEKGEEQVIKGLKKVLDGYKGKTLFLIEISAGAGEIIGDSFEELAKLVKALKKYKTFGGICFDTQHAFASGYDLRDKRTVKQTFDDFEKKIGFKYLRMSHCNDSKVELGSHKDRHEHIDDGLIGKEGFTEILRFFKGLEKKTKEQKLLILETEHDKVRADIQLLKKIKKGL</sequence>
<feature type="binding site" evidence="7">
    <location>
        <position position="227"/>
    </location>
    <ligand>
        <name>Zn(2+)</name>
        <dbReference type="ChEBI" id="CHEBI:29105"/>
        <label>3</label>
    </ligand>
</feature>
<keyword evidence="7" id="KW-0540">Nuclease</keyword>
<dbReference type="InterPro" id="IPR018246">
    <property type="entry name" value="AP_endonuc_F2_Zn_BS"/>
</dbReference>
<evidence type="ECO:0000256" key="4">
    <source>
        <dbReference type="ARBA" id="ARBA00022801"/>
    </source>
</evidence>
<dbReference type="GO" id="GO:0008270">
    <property type="term" value="F:zinc ion binding"/>
    <property type="evidence" value="ECO:0007669"/>
    <property type="project" value="UniProtKB-UniRule"/>
</dbReference>
<keyword evidence="5 7" id="KW-0862">Zinc</keyword>
<evidence type="ECO:0000256" key="2">
    <source>
        <dbReference type="ARBA" id="ARBA00022723"/>
    </source>
</evidence>
<evidence type="ECO:0000256" key="3">
    <source>
        <dbReference type="ARBA" id="ARBA00022763"/>
    </source>
</evidence>
<keyword evidence="7 9" id="KW-0255">Endonuclease</keyword>
<feature type="binding site" evidence="7">
    <location>
        <position position="265"/>
    </location>
    <ligand>
        <name>Zn(2+)</name>
        <dbReference type="ChEBI" id="CHEBI:29105"/>
        <label>2</label>
    </ligand>
</feature>
<dbReference type="InterPro" id="IPR001719">
    <property type="entry name" value="AP_endonuc_2"/>
</dbReference>
<evidence type="ECO:0000256" key="5">
    <source>
        <dbReference type="ARBA" id="ARBA00022833"/>
    </source>
</evidence>
<feature type="binding site" evidence="7">
    <location>
        <position position="106"/>
    </location>
    <ligand>
        <name>Zn(2+)</name>
        <dbReference type="ChEBI" id="CHEBI:29105"/>
        <label>1</label>
    </ligand>
</feature>
<dbReference type="PANTHER" id="PTHR21445">
    <property type="entry name" value="ENDONUCLEASE IV ENDODEOXYRIBONUCLEASE IV"/>
    <property type="match status" value="1"/>
</dbReference>
<dbReference type="PROSITE" id="PS51432">
    <property type="entry name" value="AP_NUCLEASE_F2_4"/>
    <property type="match status" value="1"/>
</dbReference>
<reference evidence="9 10" key="1">
    <citation type="submission" date="2017-07" db="EMBL/GenBank/DDBJ databases">
        <title>Mechanisms for carbon and nitrogen cycling indicate functional differentiation within the Candidate Phyla Radiation.</title>
        <authorList>
            <person name="Danczak R.E."/>
            <person name="Johnston M.D."/>
            <person name="Kenah C."/>
            <person name="Slattery M."/>
            <person name="Wrighton K.C."/>
            <person name="Wilkins M.J."/>
        </authorList>
    </citation>
    <scope>NUCLEOTIDE SEQUENCE [LARGE SCALE GENOMIC DNA]</scope>
    <source>
        <strain evidence="9">Gr01-1014_77</strain>
    </source>
</reference>
<proteinExistence type="inferred from homology"/>
<dbReference type="EMBL" id="VMFF01000003">
    <property type="protein sequence ID" value="TSC66581.1"/>
    <property type="molecule type" value="Genomic_DNA"/>
</dbReference>
<dbReference type="NCBIfam" id="TIGR00587">
    <property type="entry name" value="nfo"/>
    <property type="match status" value="1"/>
</dbReference>
<feature type="binding site" evidence="7">
    <location>
        <position position="142"/>
    </location>
    <ligand>
        <name>Zn(2+)</name>
        <dbReference type="ChEBI" id="CHEBI:29105"/>
        <label>1</label>
    </ligand>
</feature>
<dbReference type="SMART" id="SM00518">
    <property type="entry name" value="AP2Ec"/>
    <property type="match status" value="1"/>
</dbReference>
<gene>
    <name evidence="7" type="primary">nfo</name>
    <name evidence="9" type="ORF">G01um101477_53</name>
</gene>
<dbReference type="GO" id="GO:0008833">
    <property type="term" value="F:deoxyribonuclease IV (phage-T4-induced) activity"/>
    <property type="evidence" value="ECO:0007669"/>
    <property type="project" value="UniProtKB-UniRule"/>
</dbReference>
<dbReference type="FunFam" id="3.20.20.150:FF:000001">
    <property type="entry name" value="Probable endonuclease 4"/>
    <property type="match status" value="1"/>
</dbReference>
<feature type="binding site" evidence="7">
    <location>
        <position position="229"/>
    </location>
    <ligand>
        <name>Zn(2+)</name>
        <dbReference type="ChEBI" id="CHEBI:29105"/>
        <label>3</label>
    </ligand>
</feature>
<organism evidence="9 10">
    <name type="scientific">Candidatus Doudnabacteria bacterium Gr01-1014_77</name>
    <dbReference type="NCBI Taxonomy" id="2017133"/>
    <lineage>
        <taxon>Bacteria</taxon>
        <taxon>Candidatus Doudnaibacteriota</taxon>
    </lineage>
</organism>
<name>A0A554JE41_9BACT</name>
<comment type="caution">
    <text evidence="9">The sequence shown here is derived from an EMBL/GenBank/DDBJ whole genome shotgun (WGS) entry which is preliminary data.</text>
</comment>
<dbReference type="Proteomes" id="UP000319613">
    <property type="component" value="Unassembled WGS sequence"/>
</dbReference>
<feature type="binding site" evidence="7">
    <location>
        <position position="177"/>
    </location>
    <ligand>
        <name>Zn(2+)</name>
        <dbReference type="ChEBI" id="CHEBI:29105"/>
        <label>2</label>
    </ligand>
</feature>
<feature type="domain" description="Xylose isomerase-like TIM barrel" evidence="8">
    <location>
        <begin position="18"/>
        <end position="279"/>
    </location>
</feature>